<name>A0ABY5JPP9_9BACI</name>
<dbReference type="Proteomes" id="UP001059773">
    <property type="component" value="Chromosome"/>
</dbReference>
<dbReference type="InterPro" id="IPR032466">
    <property type="entry name" value="Metal_Hydrolase"/>
</dbReference>
<sequence length="367" mass="40426">MTDNYQNINVIDPLSNSIFNASLTCTNNNYQISKVQESIDENTNLYASPGWIDIHTHIYDGFTQLSVPPDEIGLKKGVHILADAGSAGEATIDGLRKYLLPIARTNIKSWLNISSIGLVHLKEGSHINYLNPELTIKAVEANRDFVCGIKVRASGHIVGSMDLQSLKLAKLVARETNLPLMVHIGETPPLIEEVLDLLSEGDVITHCYHGKLGKPWLSDGKPINALKTALERGVKLDIGHGAASFDFDVCKKAITRGYLPNTISTDLHIRNLNGPVFDLATTMNKLLACGMNLTEVIRSVTLHAANILREEDWCNFSKKAANNLTLFTVERMEDEEISKDVNGNNISIHKKIIPKAVINKGKLINLH</sequence>
<dbReference type="InterPro" id="IPR011059">
    <property type="entry name" value="Metal-dep_hydrolase_composite"/>
</dbReference>
<dbReference type="Gene3D" id="2.30.40.10">
    <property type="entry name" value="Urease, subunit C, domain 1"/>
    <property type="match status" value="1"/>
</dbReference>
<dbReference type="SUPFAM" id="SSF51556">
    <property type="entry name" value="Metallo-dependent hydrolases"/>
    <property type="match status" value="1"/>
</dbReference>
<keyword evidence="2" id="KW-1185">Reference proteome</keyword>
<dbReference type="PANTHER" id="PTHR42717">
    <property type="entry name" value="DIHYDROOROTASE-RELATED"/>
    <property type="match status" value="1"/>
</dbReference>
<gene>
    <name evidence="1" type="ORF">NP439_19820</name>
</gene>
<dbReference type="Gene3D" id="3.20.20.140">
    <property type="entry name" value="Metal-dependent hydrolases"/>
    <property type="match status" value="1"/>
</dbReference>
<reference evidence="1" key="1">
    <citation type="submission" date="2022-07" db="EMBL/GenBank/DDBJ databases">
        <title>FELIX.</title>
        <authorList>
            <person name="Wan K.H."/>
            <person name="Park S."/>
            <person name="Lawrence Q."/>
            <person name="Eichenberger J.P."/>
            <person name="Booth B.W."/>
            <person name="Piaggio A.J."/>
            <person name="Chandler J.C."/>
            <person name="Franklin A.B."/>
            <person name="Celniker S.E."/>
        </authorList>
    </citation>
    <scope>NUCLEOTIDE SEQUENCE</scope>
    <source>
        <strain evidence="1">QA-1986 374</strain>
    </source>
</reference>
<dbReference type="RefSeq" id="WP_256707513.1">
    <property type="nucleotide sequence ID" value="NZ_CP101914.1"/>
</dbReference>
<evidence type="ECO:0000313" key="2">
    <source>
        <dbReference type="Proteomes" id="UP001059773"/>
    </source>
</evidence>
<proteinExistence type="predicted"/>
<protein>
    <submittedName>
        <fullName evidence="1">Amidohydrolase/deacetylase family metallohydrolase</fullName>
    </submittedName>
</protein>
<dbReference type="EMBL" id="CP101914">
    <property type="protein sequence ID" value="UUI02265.1"/>
    <property type="molecule type" value="Genomic_DNA"/>
</dbReference>
<dbReference type="InterPro" id="IPR020043">
    <property type="entry name" value="Deacetylase_Atu3266-like"/>
</dbReference>
<dbReference type="PANTHER" id="PTHR42717:SF1">
    <property type="entry name" value="IMIDAZOLONEPROPIONASE AND RELATED AMIDOHYDROLASES"/>
    <property type="match status" value="1"/>
</dbReference>
<accession>A0ABY5JPP9</accession>
<organism evidence="1 2">
    <name type="scientific">Oceanobacillus jeddahense</name>
    <dbReference type="NCBI Taxonomy" id="1462527"/>
    <lineage>
        <taxon>Bacteria</taxon>
        <taxon>Bacillati</taxon>
        <taxon>Bacillota</taxon>
        <taxon>Bacilli</taxon>
        <taxon>Bacillales</taxon>
        <taxon>Bacillaceae</taxon>
        <taxon>Oceanobacillus</taxon>
    </lineage>
</organism>
<evidence type="ECO:0000313" key="1">
    <source>
        <dbReference type="EMBL" id="UUI02265.1"/>
    </source>
</evidence>